<accession>U4Q1C6</accession>
<dbReference type="SUPFAM" id="SSF53098">
    <property type="entry name" value="Ribonuclease H-like"/>
    <property type="match status" value="1"/>
</dbReference>
<dbReference type="AlphaFoldDB" id="U4Q1C6"/>
<evidence type="ECO:0000313" key="2">
    <source>
        <dbReference type="Proteomes" id="UP000016944"/>
    </source>
</evidence>
<evidence type="ECO:0000313" key="1">
    <source>
        <dbReference type="EMBL" id="CDI11059.1"/>
    </source>
</evidence>
<dbReference type="HOGENOM" id="CLU_2488458_0_0_5"/>
<organism evidence="1 2">
    <name type="scientific">Agrobacterium pusense</name>
    <dbReference type="NCBI Taxonomy" id="648995"/>
    <lineage>
        <taxon>Bacteria</taxon>
        <taxon>Pseudomonadati</taxon>
        <taxon>Pseudomonadota</taxon>
        <taxon>Alphaproteobacteria</taxon>
        <taxon>Hyphomicrobiales</taxon>
        <taxon>Rhizobiaceae</taxon>
        <taxon>Rhizobium/Agrobacterium group</taxon>
        <taxon>Agrobacterium</taxon>
    </lineage>
</organism>
<dbReference type="InterPro" id="IPR014737">
    <property type="entry name" value="Transposase_Tn5-like_C"/>
</dbReference>
<dbReference type="EMBL" id="HG518323">
    <property type="protein sequence ID" value="CDI11059.1"/>
    <property type="molecule type" value="Genomic_DNA"/>
</dbReference>
<dbReference type="Proteomes" id="UP000016944">
    <property type="component" value="Chromosome II"/>
</dbReference>
<gene>
    <name evidence="1" type="ORF">BN877_II1268</name>
</gene>
<dbReference type="Gene3D" id="1.10.740.10">
    <property type="entry name" value="Transferase Inhibitor Protein From Tn5, Chain"/>
    <property type="match status" value="1"/>
</dbReference>
<dbReference type="KEGG" id="rir:BN877_II1268"/>
<name>U4Q1C6_9HYPH</name>
<dbReference type="InterPro" id="IPR012337">
    <property type="entry name" value="RNaseH-like_sf"/>
</dbReference>
<reference evidence="1 2" key="1">
    <citation type="journal article" date="2013" name="Genome Announc.">
        <title>Complete Genome Sequence of the Sesbania Symbiont and Rice Growth-Promoting Endophyte Rhizobium sp. Strain IRBG74.</title>
        <authorList>
            <person name="Crook M.B."/>
            <person name="Mitra S."/>
            <person name="Ane J.M."/>
            <person name="Sadowsky M.J."/>
            <person name="Gyaneshwar P."/>
        </authorList>
    </citation>
    <scope>NUCLEOTIDE SEQUENCE [LARGE SCALE GENOMIC DNA]</scope>
    <source>
        <strain evidence="1 2">IRBG74</strain>
    </source>
</reference>
<sequence>MHACRSRSTVSISFTLPQALRAQGLLKEAEHVESQSAETVLTPDECQLLGYLDKGKRKRKEKAGSLQWAYMAIARLGGFMDSKRTGIASWGALW</sequence>
<proteinExistence type="predicted"/>
<protein>
    <submittedName>
        <fullName evidence="1">Transposase</fullName>
    </submittedName>
</protein>